<reference evidence="2" key="1">
    <citation type="submission" date="2020-03" db="EMBL/GenBank/DDBJ databases">
        <authorList>
            <person name="Weist P."/>
        </authorList>
    </citation>
    <scope>NUCLEOTIDE SEQUENCE</scope>
</reference>
<gene>
    <name evidence="2" type="ORF">PLEPLA_LOCUS29819</name>
</gene>
<evidence type="ECO:0000313" key="3">
    <source>
        <dbReference type="Proteomes" id="UP001153269"/>
    </source>
</evidence>
<sequence>MRRRRGMTPEWEFQRPRAEPSMSQRKTETEGNEKRRKEEVTRSCPLAWSQARPHISMASVNKRPSICGVMPAYYFSSTLPNNLFRSTVSTRNEYKSCTGNEAKEWTSDIRSLGDMITLYPVLNGSSELQVRRAFTSLLKGLLQTDPKRRLPPERGLSHPFHTMVHLTDNMESPYLMDSLDKMRVFDLYDDGDENFYSDSVAKEDPRVEEAPAVPHSDDTGSAALLSCDSVEDLDPPCDGTTAANIDDTGSAAPHSSYGVEDLDHPSDGTAAANVDDTGPAAEESAESHHVPDSAQETQLCEETRPAKVSSLKKMRMFMGRHKGT</sequence>
<feature type="region of interest" description="Disordered" evidence="1">
    <location>
        <begin position="1"/>
        <end position="42"/>
    </location>
</feature>
<feature type="compositionally biased region" description="Basic and acidic residues" evidence="1">
    <location>
        <begin position="200"/>
        <end position="209"/>
    </location>
</feature>
<evidence type="ECO:0000256" key="1">
    <source>
        <dbReference type="SAM" id="MobiDB-lite"/>
    </source>
</evidence>
<proteinExistence type="predicted"/>
<dbReference type="EMBL" id="CADEAL010002779">
    <property type="protein sequence ID" value="CAB1442117.1"/>
    <property type="molecule type" value="Genomic_DNA"/>
</dbReference>
<protein>
    <submittedName>
        <fullName evidence="2">Uncharacterized protein</fullName>
    </submittedName>
</protein>
<accession>A0A9N7UYR8</accession>
<feature type="compositionally biased region" description="Basic and acidic residues" evidence="1">
    <location>
        <begin position="25"/>
        <end position="41"/>
    </location>
</feature>
<comment type="caution">
    <text evidence="2">The sequence shown here is derived from an EMBL/GenBank/DDBJ whole genome shotgun (WGS) entry which is preliminary data.</text>
</comment>
<organism evidence="2 3">
    <name type="scientific">Pleuronectes platessa</name>
    <name type="common">European plaice</name>
    <dbReference type="NCBI Taxonomy" id="8262"/>
    <lineage>
        <taxon>Eukaryota</taxon>
        <taxon>Metazoa</taxon>
        <taxon>Chordata</taxon>
        <taxon>Craniata</taxon>
        <taxon>Vertebrata</taxon>
        <taxon>Euteleostomi</taxon>
        <taxon>Actinopterygii</taxon>
        <taxon>Neopterygii</taxon>
        <taxon>Teleostei</taxon>
        <taxon>Neoteleostei</taxon>
        <taxon>Acanthomorphata</taxon>
        <taxon>Carangaria</taxon>
        <taxon>Pleuronectiformes</taxon>
        <taxon>Pleuronectoidei</taxon>
        <taxon>Pleuronectidae</taxon>
        <taxon>Pleuronectes</taxon>
    </lineage>
</organism>
<evidence type="ECO:0000313" key="2">
    <source>
        <dbReference type="EMBL" id="CAB1442117.1"/>
    </source>
</evidence>
<dbReference type="Proteomes" id="UP001153269">
    <property type="component" value="Unassembled WGS sequence"/>
</dbReference>
<keyword evidence="3" id="KW-1185">Reference proteome</keyword>
<feature type="region of interest" description="Disordered" evidence="1">
    <location>
        <begin position="196"/>
        <end position="305"/>
    </location>
</feature>
<dbReference type="AlphaFoldDB" id="A0A9N7UYR8"/>
<name>A0A9N7UYR8_PLEPL</name>